<evidence type="ECO:0000256" key="3">
    <source>
        <dbReference type="ARBA" id="ARBA00023157"/>
    </source>
</evidence>
<accession>A0A8C7JNH1</accession>
<dbReference type="Pfam" id="PF08205">
    <property type="entry name" value="C2-set_2"/>
    <property type="match status" value="1"/>
</dbReference>
<evidence type="ECO:0000256" key="2">
    <source>
        <dbReference type="ARBA" id="ARBA00023136"/>
    </source>
</evidence>
<reference evidence="5" key="1">
    <citation type="submission" date="2025-08" db="UniProtKB">
        <authorList>
            <consortium name="Ensembl"/>
        </authorList>
    </citation>
    <scope>IDENTIFICATION</scope>
</reference>
<name>A0A8C7JNH1_ONCKI</name>
<keyword evidence="3" id="KW-1015">Disulfide bond</keyword>
<dbReference type="GO" id="GO:0016020">
    <property type="term" value="C:membrane"/>
    <property type="evidence" value="ECO:0007669"/>
    <property type="project" value="UniProtKB-SubCell"/>
</dbReference>
<protein>
    <recommendedName>
        <fullName evidence="4">Ig-like domain-containing protein</fullName>
    </recommendedName>
</protein>
<dbReference type="PANTHER" id="PTHR46484">
    <property type="entry name" value="SI:CH211-171H4.5-RELATED"/>
    <property type="match status" value="1"/>
</dbReference>
<dbReference type="Ensembl" id="ENSOKIT00005096247.1">
    <property type="protein sequence ID" value="ENSOKIP00005090049.1"/>
    <property type="gene ID" value="ENSOKIG00005039254.1"/>
</dbReference>
<dbReference type="PROSITE" id="PS50835">
    <property type="entry name" value="IG_LIKE"/>
    <property type="match status" value="2"/>
</dbReference>
<dbReference type="AlphaFoldDB" id="A0A8C7JNH1"/>
<dbReference type="GeneTree" id="ENSGT01150000286924"/>
<keyword evidence="6" id="KW-1185">Reference proteome</keyword>
<dbReference type="Proteomes" id="UP000694557">
    <property type="component" value="Unassembled WGS sequence"/>
</dbReference>
<dbReference type="InterPro" id="IPR003599">
    <property type="entry name" value="Ig_sub"/>
</dbReference>
<comment type="subcellular location">
    <subcellularLocation>
        <location evidence="1">Membrane</location>
        <topology evidence="1">Single-pass membrane protein</topology>
    </subcellularLocation>
</comment>
<reference evidence="5" key="2">
    <citation type="submission" date="2025-09" db="UniProtKB">
        <authorList>
            <consortium name="Ensembl"/>
        </authorList>
    </citation>
    <scope>IDENTIFICATION</scope>
</reference>
<keyword evidence="2" id="KW-0472">Membrane</keyword>
<evidence type="ECO:0000259" key="4">
    <source>
        <dbReference type="PROSITE" id="PS50835"/>
    </source>
</evidence>
<sequence length="440" mass="48458">MFIFEPFHCVLCLDFAALMPQNIKALSGSCVNIPCSFTLPSRFESFLTTSCKGIWKKGWTGLQVFDSSLTGTGLNTIQGNLTGNMQQKECTTILNDLTSYLNYYFSFRIDCDNALRYNFPELVTIDVKGRVSLEYASFVLICSAAAPCPSLPPTLTWTPTLSDSVEDLQVTPNRVITSLLNFTASHVHHGEKISCTALYKRQAGKSDKSSKTDLTVAVLYPPKNTSLSVSPSSSVAEGSSVTLTCSSNANPAVKNYTWYRVEGREKDIVGSEEDLNISSVTRLSNEQYYCEAQNVHGLQTSEAISIDVTCMYCIILNTSHCIRISATSQIRCFCDSYGNPAPTLVWQLAGESVNHSTNTIIREEPMGQAGLRSSLTIHQSQEEKIQSLVCLSSNFVDFDNFTFDLTSMKTLKGRVRRHLSCSTPELVPNNPPVPLTIQGL</sequence>
<dbReference type="InterPro" id="IPR007110">
    <property type="entry name" value="Ig-like_dom"/>
</dbReference>
<evidence type="ECO:0000313" key="6">
    <source>
        <dbReference type="Proteomes" id="UP000694557"/>
    </source>
</evidence>
<dbReference type="InterPro" id="IPR013783">
    <property type="entry name" value="Ig-like_fold"/>
</dbReference>
<dbReference type="InterPro" id="IPR013162">
    <property type="entry name" value="CD80_C2-set"/>
</dbReference>
<dbReference type="SMART" id="SM00409">
    <property type="entry name" value="IG"/>
    <property type="match status" value="2"/>
</dbReference>
<dbReference type="Gene3D" id="2.60.40.10">
    <property type="entry name" value="Immunoglobulins"/>
    <property type="match status" value="4"/>
</dbReference>
<dbReference type="Pfam" id="PF13927">
    <property type="entry name" value="Ig_3"/>
    <property type="match status" value="1"/>
</dbReference>
<dbReference type="InterPro" id="IPR036179">
    <property type="entry name" value="Ig-like_dom_sf"/>
</dbReference>
<evidence type="ECO:0000313" key="5">
    <source>
        <dbReference type="Ensembl" id="ENSOKIP00005090049.1"/>
    </source>
</evidence>
<organism evidence="5 6">
    <name type="scientific">Oncorhynchus kisutch</name>
    <name type="common">Coho salmon</name>
    <name type="synonym">Salmo kisutch</name>
    <dbReference type="NCBI Taxonomy" id="8019"/>
    <lineage>
        <taxon>Eukaryota</taxon>
        <taxon>Metazoa</taxon>
        <taxon>Chordata</taxon>
        <taxon>Craniata</taxon>
        <taxon>Vertebrata</taxon>
        <taxon>Euteleostomi</taxon>
        <taxon>Actinopterygii</taxon>
        <taxon>Neopterygii</taxon>
        <taxon>Teleostei</taxon>
        <taxon>Protacanthopterygii</taxon>
        <taxon>Salmoniformes</taxon>
        <taxon>Salmonidae</taxon>
        <taxon>Salmoninae</taxon>
        <taxon>Oncorhynchus</taxon>
    </lineage>
</organism>
<feature type="domain" description="Ig-like" evidence="4">
    <location>
        <begin position="222"/>
        <end position="305"/>
    </location>
</feature>
<feature type="domain" description="Ig-like" evidence="4">
    <location>
        <begin position="120"/>
        <end position="215"/>
    </location>
</feature>
<dbReference type="SMART" id="SM00408">
    <property type="entry name" value="IGc2"/>
    <property type="match status" value="1"/>
</dbReference>
<evidence type="ECO:0000256" key="1">
    <source>
        <dbReference type="ARBA" id="ARBA00004167"/>
    </source>
</evidence>
<proteinExistence type="predicted"/>
<dbReference type="SUPFAM" id="SSF48726">
    <property type="entry name" value="Immunoglobulin"/>
    <property type="match status" value="3"/>
</dbReference>
<dbReference type="InterPro" id="IPR003598">
    <property type="entry name" value="Ig_sub2"/>
</dbReference>
<dbReference type="PANTHER" id="PTHR46484:SF8">
    <property type="entry name" value="B-CELL RECEPTOR CD22-LIKE-RELATED"/>
    <property type="match status" value="1"/>
</dbReference>